<reference evidence="8" key="2">
    <citation type="journal article" date="2023" name="IMA Fungus">
        <title>Comparative genomic study of the Penicillium genus elucidates a diverse pangenome and 15 lateral gene transfer events.</title>
        <authorList>
            <person name="Petersen C."/>
            <person name="Sorensen T."/>
            <person name="Nielsen M.R."/>
            <person name="Sondergaard T.E."/>
            <person name="Sorensen J.L."/>
            <person name="Fitzpatrick D.A."/>
            <person name="Frisvad J.C."/>
            <person name="Nielsen K.L."/>
        </authorList>
    </citation>
    <scope>NUCLEOTIDE SEQUENCE</scope>
    <source>
        <strain evidence="8">IBT 30761</strain>
    </source>
</reference>
<evidence type="ECO:0000256" key="4">
    <source>
        <dbReference type="ARBA" id="ARBA00022490"/>
    </source>
</evidence>
<evidence type="ECO:0000313" key="9">
    <source>
        <dbReference type="Proteomes" id="UP001149074"/>
    </source>
</evidence>
<evidence type="ECO:0000256" key="6">
    <source>
        <dbReference type="ARBA" id="ARBA00023242"/>
    </source>
</evidence>
<evidence type="ECO:0000259" key="7">
    <source>
        <dbReference type="Pfam" id="PF00881"/>
    </source>
</evidence>
<comment type="caution">
    <text evidence="8">The sequence shown here is derived from an EMBL/GenBank/DDBJ whole genome shotgun (WGS) entry which is preliminary data.</text>
</comment>
<name>A0A9W9G5M9_9EURO</name>
<organism evidence="8 9">
    <name type="scientific">Penicillium argentinense</name>
    <dbReference type="NCBI Taxonomy" id="1131581"/>
    <lineage>
        <taxon>Eukaryota</taxon>
        <taxon>Fungi</taxon>
        <taxon>Dikarya</taxon>
        <taxon>Ascomycota</taxon>
        <taxon>Pezizomycotina</taxon>
        <taxon>Eurotiomycetes</taxon>
        <taxon>Eurotiomycetidae</taxon>
        <taxon>Eurotiales</taxon>
        <taxon>Aspergillaceae</taxon>
        <taxon>Penicillium</taxon>
    </lineage>
</organism>
<dbReference type="InterPro" id="IPR000415">
    <property type="entry name" value="Nitroreductase-like"/>
</dbReference>
<evidence type="ECO:0000313" key="8">
    <source>
        <dbReference type="EMBL" id="KAJ5112600.1"/>
    </source>
</evidence>
<dbReference type="SUPFAM" id="SSF55469">
    <property type="entry name" value="FMN-dependent nitroreductase-like"/>
    <property type="match status" value="1"/>
</dbReference>
<dbReference type="GO" id="GO:0005737">
    <property type="term" value="C:cytoplasm"/>
    <property type="evidence" value="ECO:0007669"/>
    <property type="project" value="UniProtKB-SubCell"/>
</dbReference>
<dbReference type="Gene3D" id="3.40.109.10">
    <property type="entry name" value="NADH Oxidase"/>
    <property type="match status" value="1"/>
</dbReference>
<proteinExistence type="inferred from homology"/>
<keyword evidence="6" id="KW-0539">Nucleus</keyword>
<dbReference type="InterPro" id="IPR029479">
    <property type="entry name" value="Nitroreductase"/>
</dbReference>
<comment type="similarity">
    <text evidence="3">Belongs to the nitroreductase family.</text>
</comment>
<comment type="subcellular location">
    <subcellularLocation>
        <location evidence="2">Cytoplasm</location>
    </subcellularLocation>
    <subcellularLocation>
        <location evidence="1">Nucleus</location>
    </subcellularLocation>
</comment>
<reference evidence="8" key="1">
    <citation type="submission" date="2022-11" db="EMBL/GenBank/DDBJ databases">
        <authorList>
            <person name="Petersen C."/>
        </authorList>
    </citation>
    <scope>NUCLEOTIDE SEQUENCE</scope>
    <source>
        <strain evidence="8">IBT 30761</strain>
    </source>
</reference>
<dbReference type="FunFam" id="3.40.109.10:FF:000001">
    <property type="entry name" value="Nitroreductase family"/>
    <property type="match status" value="1"/>
</dbReference>
<dbReference type="Proteomes" id="UP001149074">
    <property type="component" value="Unassembled WGS sequence"/>
</dbReference>
<evidence type="ECO:0000256" key="3">
    <source>
        <dbReference type="ARBA" id="ARBA00007118"/>
    </source>
</evidence>
<dbReference type="AlphaFoldDB" id="A0A9W9G5M9"/>
<keyword evidence="9" id="KW-1185">Reference proteome</keyword>
<dbReference type="EMBL" id="JAPQKI010000001">
    <property type="protein sequence ID" value="KAJ5112600.1"/>
    <property type="molecule type" value="Genomic_DNA"/>
</dbReference>
<accession>A0A9W9G5M9</accession>
<dbReference type="InterPro" id="IPR033877">
    <property type="entry name" value="Frm2/Hbn1"/>
</dbReference>
<dbReference type="OrthoDB" id="2138173at2759"/>
<dbReference type="CDD" id="cd02140">
    <property type="entry name" value="Frm2-like"/>
    <property type="match status" value="1"/>
</dbReference>
<sequence length="222" mass="25154">MGSSHSVQSKSLNKSTRSLIKLTQERRTHYHLRGESPISDDAIETLVQNATKHVPTAWNTQSSRVVLLLKEEHKKVWDIAISVIEGLVQAGVVPKEMFENYTKPKLEAFKAAYGTVLLFVDYESLAATKEKYAIYADKVDTFALEANAMAEYLIWVSFHSEGLGASLQHYNPLIDEQVAKSWDIPSTWKLEGQIVFGTPSETEKLEEKEFDPIESRFRVYGK</sequence>
<feature type="domain" description="Nitroreductase" evidence="7">
    <location>
        <begin position="25"/>
        <end position="197"/>
    </location>
</feature>
<dbReference type="GO" id="GO:0005634">
    <property type="term" value="C:nucleus"/>
    <property type="evidence" value="ECO:0007669"/>
    <property type="project" value="UniProtKB-SubCell"/>
</dbReference>
<dbReference type="Pfam" id="PF00881">
    <property type="entry name" value="Nitroreductase"/>
    <property type="match status" value="1"/>
</dbReference>
<evidence type="ECO:0000256" key="5">
    <source>
        <dbReference type="ARBA" id="ARBA00023002"/>
    </source>
</evidence>
<keyword evidence="5" id="KW-0560">Oxidoreductase</keyword>
<dbReference type="RefSeq" id="XP_056480373.1">
    <property type="nucleotide sequence ID" value="XM_056613149.1"/>
</dbReference>
<dbReference type="GO" id="GO:0016491">
    <property type="term" value="F:oxidoreductase activity"/>
    <property type="evidence" value="ECO:0007669"/>
    <property type="project" value="UniProtKB-KW"/>
</dbReference>
<evidence type="ECO:0000256" key="1">
    <source>
        <dbReference type="ARBA" id="ARBA00004123"/>
    </source>
</evidence>
<gene>
    <name evidence="8" type="ORF">N7532_000645</name>
</gene>
<protein>
    <recommendedName>
        <fullName evidence="7">Nitroreductase domain-containing protein</fullName>
    </recommendedName>
</protein>
<dbReference type="PANTHER" id="PTHR43035">
    <property type="entry name" value="FATTY ACID REPRESSION MUTANT PROTEIN 2-RELATED"/>
    <property type="match status" value="1"/>
</dbReference>
<dbReference type="PANTHER" id="PTHR43035:SF1">
    <property type="entry name" value="FATTY ACID REPRESSION MUTANT PROTEIN 2-RELATED"/>
    <property type="match status" value="1"/>
</dbReference>
<dbReference type="GeneID" id="81352128"/>
<dbReference type="GO" id="GO:0034599">
    <property type="term" value="P:cellular response to oxidative stress"/>
    <property type="evidence" value="ECO:0007669"/>
    <property type="project" value="InterPro"/>
</dbReference>
<evidence type="ECO:0000256" key="2">
    <source>
        <dbReference type="ARBA" id="ARBA00004496"/>
    </source>
</evidence>
<keyword evidence="4" id="KW-0963">Cytoplasm</keyword>